<feature type="signal peptide" evidence="1">
    <location>
        <begin position="1"/>
        <end position="22"/>
    </location>
</feature>
<keyword evidence="1" id="KW-0732">Signal</keyword>
<evidence type="ECO:0000313" key="3">
    <source>
        <dbReference type="Proteomes" id="UP001627154"/>
    </source>
</evidence>
<feature type="chain" id="PRO_5044890167" description="Secreted protein" evidence="1">
    <location>
        <begin position="23"/>
        <end position="72"/>
    </location>
</feature>
<proteinExistence type="predicted"/>
<reference evidence="2 3" key="1">
    <citation type="journal article" date="2024" name="bioRxiv">
        <title>A reference genome for Trichogramma kaykai: A tiny desert-dwelling parasitoid wasp with competing sex-ratio distorters.</title>
        <authorList>
            <person name="Culotta J."/>
            <person name="Lindsey A.R."/>
        </authorList>
    </citation>
    <scope>NUCLEOTIDE SEQUENCE [LARGE SCALE GENOMIC DNA]</scope>
    <source>
        <strain evidence="2 3">KSX58</strain>
    </source>
</reference>
<gene>
    <name evidence="2" type="ORF">TKK_004582</name>
</gene>
<sequence>MGKRYTLLLLFFFLCTYPRASGALREVVCHEIYRNEKQFAGRTYVYTSLCGALFKMTYKDFCNAELRKQVVS</sequence>
<evidence type="ECO:0000313" key="2">
    <source>
        <dbReference type="EMBL" id="KAL3402653.1"/>
    </source>
</evidence>
<accession>A0ABD2XBB5</accession>
<keyword evidence="3" id="KW-1185">Reference proteome</keyword>
<dbReference type="AlphaFoldDB" id="A0ABD2XBB5"/>
<protein>
    <recommendedName>
        <fullName evidence="4">Secreted protein</fullName>
    </recommendedName>
</protein>
<dbReference type="EMBL" id="JBJJXI010000034">
    <property type="protein sequence ID" value="KAL3402653.1"/>
    <property type="molecule type" value="Genomic_DNA"/>
</dbReference>
<evidence type="ECO:0008006" key="4">
    <source>
        <dbReference type="Google" id="ProtNLM"/>
    </source>
</evidence>
<dbReference type="Proteomes" id="UP001627154">
    <property type="component" value="Unassembled WGS sequence"/>
</dbReference>
<comment type="caution">
    <text evidence="2">The sequence shown here is derived from an EMBL/GenBank/DDBJ whole genome shotgun (WGS) entry which is preliminary data.</text>
</comment>
<evidence type="ECO:0000256" key="1">
    <source>
        <dbReference type="SAM" id="SignalP"/>
    </source>
</evidence>
<name>A0ABD2XBB5_9HYME</name>
<organism evidence="2 3">
    <name type="scientific">Trichogramma kaykai</name>
    <dbReference type="NCBI Taxonomy" id="54128"/>
    <lineage>
        <taxon>Eukaryota</taxon>
        <taxon>Metazoa</taxon>
        <taxon>Ecdysozoa</taxon>
        <taxon>Arthropoda</taxon>
        <taxon>Hexapoda</taxon>
        <taxon>Insecta</taxon>
        <taxon>Pterygota</taxon>
        <taxon>Neoptera</taxon>
        <taxon>Endopterygota</taxon>
        <taxon>Hymenoptera</taxon>
        <taxon>Apocrita</taxon>
        <taxon>Proctotrupomorpha</taxon>
        <taxon>Chalcidoidea</taxon>
        <taxon>Trichogrammatidae</taxon>
        <taxon>Trichogramma</taxon>
    </lineage>
</organism>